<dbReference type="GO" id="GO:0005739">
    <property type="term" value="C:mitochondrion"/>
    <property type="evidence" value="ECO:0007669"/>
    <property type="project" value="UniProtKB-SubCell"/>
</dbReference>
<evidence type="ECO:0000256" key="4">
    <source>
        <dbReference type="ARBA" id="ARBA00022722"/>
    </source>
</evidence>
<reference evidence="12 13" key="1">
    <citation type="submission" date="2019-03" db="EMBL/GenBank/DDBJ databases">
        <title>Sequencing 23 genomes of Wallemia ichthyophaga.</title>
        <authorList>
            <person name="Gostincar C."/>
        </authorList>
    </citation>
    <scope>NUCLEOTIDE SEQUENCE [LARGE SCALE GENOMIC DNA]</scope>
    <source>
        <strain evidence="12 13">EXF-8621</strain>
    </source>
</reference>
<feature type="compositionally biased region" description="Low complexity" evidence="9">
    <location>
        <begin position="267"/>
        <end position="287"/>
    </location>
</feature>
<dbReference type="InterPro" id="IPR003169">
    <property type="entry name" value="GYF"/>
</dbReference>
<evidence type="ECO:0000259" key="10">
    <source>
        <dbReference type="PROSITE" id="PS50829"/>
    </source>
</evidence>
<dbReference type="GO" id="GO:0016787">
    <property type="term" value="F:hydrolase activity"/>
    <property type="evidence" value="ECO:0007669"/>
    <property type="project" value="UniProtKB-KW"/>
</dbReference>
<proteinExistence type="inferred from homology"/>
<dbReference type="GO" id="GO:0004519">
    <property type="term" value="F:endonuclease activity"/>
    <property type="evidence" value="ECO:0007669"/>
    <property type="project" value="UniProtKB-KW"/>
</dbReference>
<dbReference type="GO" id="GO:0016020">
    <property type="term" value="C:membrane"/>
    <property type="evidence" value="ECO:0007669"/>
    <property type="project" value="UniProtKB-SubCell"/>
</dbReference>
<dbReference type="Proteomes" id="UP000306954">
    <property type="component" value="Unassembled WGS sequence"/>
</dbReference>
<dbReference type="Pfam" id="PF01111">
    <property type="entry name" value="CKS"/>
    <property type="match status" value="1"/>
</dbReference>
<evidence type="ECO:0000259" key="11">
    <source>
        <dbReference type="PROSITE" id="PS50830"/>
    </source>
</evidence>
<accession>A0A4T0IGY9</accession>
<dbReference type="PRINTS" id="PR00296">
    <property type="entry name" value="CYCLINKINASE"/>
</dbReference>
<dbReference type="PANTHER" id="PTHR12302">
    <property type="entry name" value="EBNA2 BINDING PROTEIN P100"/>
    <property type="match status" value="1"/>
</dbReference>
<feature type="domain" description="TNase-like" evidence="11">
    <location>
        <begin position="1022"/>
        <end position="1178"/>
    </location>
</feature>
<dbReference type="PROSITE" id="PS50829">
    <property type="entry name" value="GYF"/>
    <property type="match status" value="1"/>
</dbReference>
<dbReference type="InterPro" id="IPR016071">
    <property type="entry name" value="Staphylococal_nuclease_OB-fold"/>
</dbReference>
<evidence type="ECO:0000256" key="3">
    <source>
        <dbReference type="ARBA" id="ARBA00005435"/>
    </source>
</evidence>
<feature type="compositionally biased region" description="Basic residues" evidence="9">
    <location>
        <begin position="1169"/>
        <end position="1178"/>
    </location>
</feature>
<dbReference type="PROSITE" id="PS00945">
    <property type="entry name" value="CKS_2"/>
    <property type="match status" value="1"/>
</dbReference>
<dbReference type="AlphaFoldDB" id="A0A4T0IGY9"/>
<evidence type="ECO:0000256" key="8">
    <source>
        <dbReference type="RuleBase" id="RU311113"/>
    </source>
</evidence>
<dbReference type="SMART" id="SM00444">
    <property type="entry name" value="GYF"/>
    <property type="match status" value="1"/>
</dbReference>
<evidence type="ECO:0000256" key="5">
    <source>
        <dbReference type="ARBA" id="ARBA00022759"/>
    </source>
</evidence>
<dbReference type="GO" id="GO:0016538">
    <property type="term" value="F:cyclin-dependent protein serine/threonine kinase regulator activity"/>
    <property type="evidence" value="ECO:0007669"/>
    <property type="project" value="InterPro"/>
</dbReference>
<evidence type="ECO:0000256" key="6">
    <source>
        <dbReference type="ARBA" id="ARBA00022801"/>
    </source>
</evidence>
<dbReference type="PROSITE" id="PS50830">
    <property type="entry name" value="TNASE_3"/>
    <property type="match status" value="1"/>
</dbReference>
<feature type="region of interest" description="Disordered" evidence="9">
    <location>
        <begin position="941"/>
        <end position="986"/>
    </location>
</feature>
<dbReference type="PROSITE" id="PS00944">
    <property type="entry name" value="CKS_1"/>
    <property type="match status" value="1"/>
</dbReference>
<sequence>MSVLDYADRIIYSDRYSDDFFEYRHVILPKQVLRLLPRQYFEADDSGVLRILTEAEWRGMGITQSLGWEMYATHAPEPHILLFRREKDYQGKYGIEGKPLHTRKKSINSAVLTPRGFILLAASDTLFCLPLKSIGQPPRVLIKRLKSAHSISILPLTSVILISTDNATRYYDLRQVEKSCLQLWDMSTGQVNVLPDLRTPAPPALQDGELNHLTHLPPPTPTSPPFSISPSMPDISASTNSPALPPLPFQIEENSSLFGGADGGADVGADSAATSPAPSPAISAAPSPFHPDTQTTPIHQRRKARQPPTLNTVNTPHAQSTQPHVDGHARSRSEDLTPLTSDVVKRELERVHIRNNRSKKSAAKLTHKNLNDIIHPTILRVGETSELSYLAVLSLTLPDNDTRQPADQTTVSLFAGTQHAPLSLVKAFILPDRPVDLQLSIKGDDMSEIILVYDRSIFALNPFSINVREIKVGRGGRRRRNQNGHSNGERDGETQGGGAHGDSTRWSTELANQGGVQDTRVVDMGVGVGETAPTPVSMSVHGGQNDPIPTEHSSNSLASTILANNSYTNFTPPLIDTNGANLSNTTHPTNSNSTHSTPTRRTSSRFGGLSRWTSMLQRPFQPRTSSNVLGSQSQSDTVQEDATTPTVSPETRKTTINPHYTTLVQLHQTPPLPPAALEKMFTIPPRYDELEAQRSRSVFMNKTASQLSARSHHQDDLRKCWHYLDPRGTEHGPWSTKTMQNWYTSRRFLSNLPIRHERMRYHKTLTELIAQFGAENPFVVALGAVLQYSPADSLKSLDPPTPLLPPISLISDPALPRTGAQSIYLAARRYLPTMLIDHNGRSIVRGSGIRWVGSGYSDGGEHTDAETNSDDDIKHFEMISTSDDNTTAALVAIRQRSFEVIDIADALLGHPSEREKALPGWERHMCRAGVSRPYVHKLHKHRRDRRDLNAETARGRSYSHPRYVNNGLQLPSESHSRAHLPHSNSNSDGDAVRLIYIGRQAQAHSETVYLLESYSDGNVRIARVRGLVTRVGDGDNFRLYHTPLLSFTQRRAILGRKMTANDTIHVRLAGVDAPETAHFGKPAQPYANEALEWLRKTITGEKVSVKLLRKDRYGRVVGNAQLLAKWYRPWRKNVSMELTKAGYGSIYAQDGAEYDGMLDRLRKVESDARRKKRGMWKQKKVELPADYKSKYRG</sequence>
<dbReference type="Pfam" id="PF02213">
    <property type="entry name" value="GYF"/>
    <property type="match status" value="1"/>
</dbReference>
<dbReference type="Gene3D" id="2.40.50.90">
    <property type="match status" value="1"/>
</dbReference>
<keyword evidence="8" id="KW-0131">Cell cycle</keyword>
<evidence type="ECO:0000256" key="7">
    <source>
        <dbReference type="ARBA" id="ARBA00022837"/>
    </source>
</evidence>
<gene>
    <name evidence="12" type="ORF">E3P90_00545</name>
</gene>
<protein>
    <recommendedName>
        <fullName evidence="8">Cyclin-dependent kinases regulatory subunit</fullName>
    </recommendedName>
</protein>
<dbReference type="PANTHER" id="PTHR12302:SF3">
    <property type="entry name" value="SERINE_THREONINE-PROTEIN KINASE 31"/>
    <property type="match status" value="1"/>
</dbReference>
<dbReference type="SMART" id="SM01084">
    <property type="entry name" value="CKS"/>
    <property type="match status" value="1"/>
</dbReference>
<keyword evidence="8" id="KW-0132">Cell division</keyword>
<feature type="region of interest" description="Disordered" evidence="9">
    <location>
        <begin position="1168"/>
        <end position="1193"/>
    </location>
</feature>
<keyword evidence="7" id="KW-0106">Calcium</keyword>
<dbReference type="SUPFAM" id="SSF55277">
    <property type="entry name" value="GYF domain"/>
    <property type="match status" value="1"/>
</dbReference>
<evidence type="ECO:0000256" key="2">
    <source>
        <dbReference type="ARBA" id="ARBA00004173"/>
    </source>
</evidence>
<keyword evidence="4" id="KW-0540">Nuclease</keyword>
<feature type="region of interest" description="Disordered" evidence="9">
    <location>
        <begin position="527"/>
        <end position="553"/>
    </location>
</feature>
<feature type="region of interest" description="Disordered" evidence="9">
    <location>
        <begin position="475"/>
        <end position="506"/>
    </location>
</feature>
<dbReference type="EMBL" id="SPOF01000004">
    <property type="protein sequence ID" value="TIB16396.1"/>
    <property type="molecule type" value="Genomic_DNA"/>
</dbReference>
<organism evidence="12 13">
    <name type="scientific">Wallemia ichthyophaga</name>
    <dbReference type="NCBI Taxonomy" id="245174"/>
    <lineage>
        <taxon>Eukaryota</taxon>
        <taxon>Fungi</taxon>
        <taxon>Dikarya</taxon>
        <taxon>Basidiomycota</taxon>
        <taxon>Wallemiomycotina</taxon>
        <taxon>Wallemiomycetes</taxon>
        <taxon>Wallemiales</taxon>
        <taxon>Wallemiaceae</taxon>
        <taxon>Wallemia</taxon>
    </lineage>
</organism>
<dbReference type="Gene3D" id="3.30.170.10">
    <property type="entry name" value="Cyclin-dependent kinase, regulatory subunit"/>
    <property type="match status" value="1"/>
</dbReference>
<dbReference type="InterPro" id="IPR036858">
    <property type="entry name" value="Cyclin-dep_kinase_reg-sub_sf"/>
</dbReference>
<comment type="caution">
    <text evidence="12">The sequence shown here is derived from an EMBL/GenBank/DDBJ whole genome shotgun (WGS) entry which is preliminary data.</text>
</comment>
<dbReference type="GO" id="GO:0051301">
    <property type="term" value="P:cell division"/>
    <property type="evidence" value="ECO:0007669"/>
    <property type="project" value="UniProtKB-UniRule"/>
</dbReference>
<dbReference type="Gene3D" id="3.30.1490.40">
    <property type="match status" value="1"/>
</dbReference>
<dbReference type="SMART" id="SM00318">
    <property type="entry name" value="SNc"/>
    <property type="match status" value="1"/>
</dbReference>
<name>A0A4T0IGY9_WALIC</name>
<evidence type="ECO:0000256" key="1">
    <source>
        <dbReference type="ARBA" id="ARBA00004167"/>
    </source>
</evidence>
<dbReference type="Pfam" id="PF00565">
    <property type="entry name" value="SNase"/>
    <property type="match status" value="1"/>
</dbReference>
<feature type="domain" description="GYF" evidence="10">
    <location>
        <begin position="718"/>
        <end position="773"/>
    </location>
</feature>
<dbReference type="InterPro" id="IPR035437">
    <property type="entry name" value="SNase_OB-fold_sf"/>
</dbReference>
<dbReference type="SUPFAM" id="SSF50199">
    <property type="entry name" value="Staphylococcal nuclease"/>
    <property type="match status" value="1"/>
</dbReference>
<dbReference type="InterPro" id="IPR035445">
    <property type="entry name" value="GYF-like_dom_sf"/>
</dbReference>
<feature type="compositionally biased region" description="Polar residues" evidence="9">
    <location>
        <begin position="308"/>
        <end position="323"/>
    </location>
</feature>
<feature type="compositionally biased region" description="Low complexity" evidence="9">
    <location>
        <begin position="225"/>
        <end position="236"/>
    </location>
</feature>
<comment type="similarity">
    <text evidence="3">Belongs to the LCL3 family.</text>
</comment>
<comment type="function">
    <text evidence="8">Binds to the catalytic subunit of the cyclin dependent kinases and is essential for their biological function.</text>
</comment>
<dbReference type="InterPro" id="IPR000789">
    <property type="entry name" value="Cyclin-dep_kinase_reg-sub"/>
</dbReference>
<dbReference type="SUPFAM" id="SSF55637">
    <property type="entry name" value="Cell cycle regulatory proteins"/>
    <property type="match status" value="1"/>
</dbReference>
<feature type="region of interest" description="Disordered" evidence="9">
    <location>
        <begin position="195"/>
        <end position="343"/>
    </location>
</feature>
<feature type="compositionally biased region" description="Basic and acidic residues" evidence="9">
    <location>
        <begin position="1179"/>
        <end position="1193"/>
    </location>
</feature>
<comment type="similarity">
    <text evidence="8">Belongs to the CKS family.</text>
</comment>
<feature type="region of interest" description="Disordered" evidence="9">
    <location>
        <begin position="577"/>
        <end position="653"/>
    </location>
</feature>
<feature type="compositionally biased region" description="Low complexity" evidence="9">
    <location>
        <begin position="583"/>
        <end position="605"/>
    </location>
</feature>
<feature type="compositionally biased region" description="Polar residues" evidence="9">
    <location>
        <begin position="611"/>
        <end position="653"/>
    </location>
</feature>
<feature type="compositionally biased region" description="Basic and acidic residues" evidence="9">
    <location>
        <begin position="325"/>
        <end position="335"/>
    </location>
</feature>
<keyword evidence="6" id="KW-0378">Hydrolase</keyword>
<comment type="subcellular location">
    <subcellularLocation>
        <location evidence="1">Membrane</location>
        <topology evidence="1">Single-pass membrane protein</topology>
    </subcellularLocation>
    <subcellularLocation>
        <location evidence="2">Mitochondrion</location>
    </subcellularLocation>
</comment>
<keyword evidence="5" id="KW-0255">Endonuclease</keyword>
<evidence type="ECO:0000313" key="13">
    <source>
        <dbReference type="Proteomes" id="UP000306954"/>
    </source>
</evidence>
<evidence type="ECO:0000256" key="9">
    <source>
        <dbReference type="SAM" id="MobiDB-lite"/>
    </source>
</evidence>
<evidence type="ECO:0000313" key="12">
    <source>
        <dbReference type="EMBL" id="TIB16396.1"/>
    </source>
</evidence>